<name>A0ABT0X207_9ACTN</name>
<keyword evidence="5" id="KW-1185">Reference proteome</keyword>
<dbReference type="PANTHER" id="PTHR43833">
    <property type="entry name" value="POTASSIUM CHANNEL PROTEIN 2-RELATED-RELATED"/>
    <property type="match status" value="1"/>
</dbReference>
<feature type="domain" description="RCK N-terminal" evidence="3">
    <location>
        <begin position="14"/>
        <end position="138"/>
    </location>
</feature>
<evidence type="ECO:0000256" key="2">
    <source>
        <dbReference type="SAM" id="Phobius"/>
    </source>
</evidence>
<evidence type="ECO:0000259" key="3">
    <source>
        <dbReference type="PROSITE" id="PS51201"/>
    </source>
</evidence>
<dbReference type="EMBL" id="JAMQGM010000001">
    <property type="protein sequence ID" value="MCM2575943.1"/>
    <property type="molecule type" value="Genomic_DNA"/>
</dbReference>
<feature type="transmembrane region" description="Helical" evidence="2">
    <location>
        <begin position="277"/>
        <end position="296"/>
    </location>
</feature>
<feature type="region of interest" description="Disordered" evidence="1">
    <location>
        <begin position="212"/>
        <end position="231"/>
    </location>
</feature>
<dbReference type="Proteomes" id="UP001167160">
    <property type="component" value="Unassembled WGS sequence"/>
</dbReference>
<organism evidence="4 5">
    <name type="scientific">Streptomyces meridianus</name>
    <dbReference type="NCBI Taxonomy" id="2938945"/>
    <lineage>
        <taxon>Bacteria</taxon>
        <taxon>Bacillati</taxon>
        <taxon>Actinomycetota</taxon>
        <taxon>Actinomycetes</taxon>
        <taxon>Kitasatosporales</taxon>
        <taxon>Streptomycetaceae</taxon>
        <taxon>Streptomyces</taxon>
    </lineage>
</organism>
<feature type="transmembrane region" description="Helical" evidence="2">
    <location>
        <begin position="337"/>
        <end position="360"/>
    </location>
</feature>
<accession>A0ABT0X207</accession>
<protein>
    <submittedName>
        <fullName evidence="4">NAD-binding protein</fullName>
    </submittedName>
</protein>
<dbReference type="InterPro" id="IPR003148">
    <property type="entry name" value="RCK_N"/>
</dbReference>
<proteinExistence type="predicted"/>
<reference evidence="4" key="1">
    <citation type="journal article" date="2023" name="Int. J. Syst. Evol. Microbiol.">
        <title>Streptomyces meridianus sp. nov. isolated from brackish water of the Tagus estuary in Alcochete, Portugal.</title>
        <authorList>
            <person name="Santos J.D.N."/>
            <person name="Klimek D."/>
            <person name="Calusinska M."/>
            <person name="Lobo Da Cunha A."/>
            <person name="Catita J."/>
            <person name="Goncalves H."/>
            <person name="Gonzalez I."/>
            <person name="Reyes F."/>
            <person name="Lage O.M."/>
        </authorList>
    </citation>
    <scope>NUCLEOTIDE SEQUENCE</scope>
    <source>
        <strain evidence="4">MTZ3.1</strain>
    </source>
</reference>
<keyword evidence="2" id="KW-1133">Transmembrane helix</keyword>
<dbReference type="SUPFAM" id="SSF51735">
    <property type="entry name" value="NAD(P)-binding Rossmann-fold domains"/>
    <property type="match status" value="2"/>
</dbReference>
<keyword evidence="2" id="KW-0472">Membrane</keyword>
<dbReference type="Gene3D" id="3.40.50.720">
    <property type="entry name" value="NAD(P)-binding Rossmann-like Domain"/>
    <property type="match status" value="2"/>
</dbReference>
<sequence>MTTLPSQLPRPVRNGHLVVVGDDALAFRLAEELSGVYGMPVTVLLRSLRRDHGPRIAGLMQERPGRVTVVEAAQPDDDALREAGIADAVALALLLQDDRSNIHAALRARRINPDVRLVLRLFNRKLGRHLEEMLERAVAIRAPHLRSYELDSSTTVLSDADTAAPALVAAAVVGHSKVVQAGGLLLRAKERPLGIDGSRPALCTLALLSDSAADPGGEDTEPAGEGPHLLPDQQAVDRAEGIRGRVVLEAITRGPGQPAPRRTPSRLPLRELFSRRLLATLAVLIALQVLFALLTWRVSGGPPLRAAYMAMLDLLNINDPAIGEGRGRQVLQLLSGLAGMALLPVMFAMVLESLGAFRAASSLRSPPRRLSGHLVLLGLGKVGSRVLERLNELGMDVVCVEQDPEARGVAVARARRIPVVIGDVTEEGVLESANVARSRALLALTSNDSINLEAALYARQIEPRLRVVMRLFDDEFATTVYRAMRDSYPEARTRSRSVSSLAAPAFAGAMMGRQILGAIPVERRVLLFAAVEVGGHPALEGRTVEEAFEPDAWRVLALDLAGPEDRRPDLAAAPEPVHRLRSHPPELEWELHPGYVLQPEDRVVIAATRHGLARLLRQPDGRTASPDPTAP</sequence>
<dbReference type="InterPro" id="IPR036291">
    <property type="entry name" value="NAD(P)-bd_dom_sf"/>
</dbReference>
<comment type="caution">
    <text evidence="4">The sequence shown here is derived from an EMBL/GenBank/DDBJ whole genome shotgun (WGS) entry which is preliminary data.</text>
</comment>
<evidence type="ECO:0000313" key="4">
    <source>
        <dbReference type="EMBL" id="MCM2575943.1"/>
    </source>
</evidence>
<dbReference type="PROSITE" id="PS51201">
    <property type="entry name" value="RCK_N"/>
    <property type="match status" value="2"/>
</dbReference>
<dbReference type="InterPro" id="IPR050721">
    <property type="entry name" value="Trk_Ktr_HKT_K-transport"/>
</dbReference>
<evidence type="ECO:0000256" key="1">
    <source>
        <dbReference type="SAM" id="MobiDB-lite"/>
    </source>
</evidence>
<dbReference type="PANTHER" id="PTHR43833:SF11">
    <property type="entry name" value="VOLTAGE-GATED POTASSIUM CHANNEL KCH"/>
    <property type="match status" value="1"/>
</dbReference>
<dbReference type="Pfam" id="PF02254">
    <property type="entry name" value="TrkA_N"/>
    <property type="match status" value="2"/>
</dbReference>
<keyword evidence="2" id="KW-0812">Transmembrane</keyword>
<dbReference type="RefSeq" id="WP_251407859.1">
    <property type="nucleotide sequence ID" value="NZ_JAMQGM010000001.1"/>
</dbReference>
<evidence type="ECO:0000313" key="5">
    <source>
        <dbReference type="Proteomes" id="UP001167160"/>
    </source>
</evidence>
<feature type="domain" description="RCK N-terminal" evidence="3">
    <location>
        <begin position="371"/>
        <end position="489"/>
    </location>
</feature>
<gene>
    <name evidence="4" type="ORF">M1E25_00995</name>
</gene>